<keyword evidence="3" id="KW-0216">Detoxification</keyword>
<keyword evidence="4" id="KW-0285">Flavoprotein</keyword>
<dbReference type="SUPFAM" id="SSF51412">
    <property type="entry name" value="Inosine monophosphate dehydrogenase (IMPDH)"/>
    <property type="match status" value="1"/>
</dbReference>
<evidence type="ECO:0000313" key="11">
    <source>
        <dbReference type="Proteomes" id="UP001519290"/>
    </source>
</evidence>
<evidence type="ECO:0000256" key="3">
    <source>
        <dbReference type="ARBA" id="ARBA00022575"/>
    </source>
</evidence>
<organism evidence="10 11">
    <name type="scientific">Brachybacterium sacelli</name>
    <dbReference type="NCBI Taxonomy" id="173364"/>
    <lineage>
        <taxon>Bacteria</taxon>
        <taxon>Bacillati</taxon>
        <taxon>Actinomycetota</taxon>
        <taxon>Actinomycetes</taxon>
        <taxon>Micrococcales</taxon>
        <taxon>Dermabacteraceae</taxon>
        <taxon>Brachybacterium</taxon>
    </lineage>
</organism>
<dbReference type="PANTHER" id="PTHR42747">
    <property type="entry name" value="NITRONATE MONOOXYGENASE-RELATED"/>
    <property type="match status" value="1"/>
</dbReference>
<evidence type="ECO:0000256" key="7">
    <source>
        <dbReference type="ARBA" id="ARBA00023033"/>
    </source>
</evidence>
<dbReference type="RefSeq" id="WP_209904915.1">
    <property type="nucleotide sequence ID" value="NZ_BAAAJW010000001.1"/>
</dbReference>
<evidence type="ECO:0000256" key="1">
    <source>
        <dbReference type="ARBA" id="ARBA00001917"/>
    </source>
</evidence>
<dbReference type="InterPro" id="IPR001295">
    <property type="entry name" value="Dihydroorotate_DH_CS"/>
</dbReference>
<evidence type="ECO:0000256" key="6">
    <source>
        <dbReference type="ARBA" id="ARBA00023002"/>
    </source>
</evidence>
<dbReference type="Pfam" id="PF03060">
    <property type="entry name" value="NMO"/>
    <property type="match status" value="1"/>
</dbReference>
<dbReference type="EMBL" id="JAGIOD010000002">
    <property type="protein sequence ID" value="MBP2384023.1"/>
    <property type="molecule type" value="Genomic_DNA"/>
</dbReference>
<dbReference type="Gene3D" id="3.20.20.70">
    <property type="entry name" value="Aldolase class I"/>
    <property type="match status" value="1"/>
</dbReference>
<accession>A0ABS4X6Y6</accession>
<dbReference type="InterPro" id="IPR013785">
    <property type="entry name" value="Aldolase_TIM"/>
</dbReference>
<name>A0ABS4X6Y6_9MICO</name>
<dbReference type="CDD" id="cd04730">
    <property type="entry name" value="NPD_like"/>
    <property type="match status" value="1"/>
</dbReference>
<evidence type="ECO:0000256" key="2">
    <source>
        <dbReference type="ARBA" id="ARBA00009881"/>
    </source>
</evidence>
<gene>
    <name evidence="10" type="ORF">JOF43_004012</name>
</gene>
<evidence type="ECO:0000313" key="10">
    <source>
        <dbReference type="EMBL" id="MBP2384023.1"/>
    </source>
</evidence>
<sequence>MTSDLLGSRLPLVAAPMAGGPSTLDLIRAATSAGAFGFLAGGNTTPQTLASDVDAARGLGADFGVNLFVLPHREIDEEAFAAYAAELAEEAAVHGLTLDPAPRSDDDFYAEKLALLLADPVPVVSFTFGLPDAADVVALQAAGTTVLASVTTPAEAQDAAALGIDGLVVQGPRAGGHSATHDPARTPEPVETAELVRQVLEAADLPVIGAGGVDGPEAVARILGAGAQAVAVGTLLLRTDEAGTSATHRAALADPAARETVLTRVFTGRPARSVRNGLIDRHQATAPTGYPQIHHLTRPLRRAAGAAGDADRLHLWAGTGYRSAPEGPAAAVIEHLAEGL</sequence>
<dbReference type="Proteomes" id="UP001519290">
    <property type="component" value="Unassembled WGS sequence"/>
</dbReference>
<evidence type="ECO:0000256" key="8">
    <source>
        <dbReference type="ARBA" id="ARBA00031155"/>
    </source>
</evidence>
<comment type="similarity">
    <text evidence="2">Belongs to the nitronate monooxygenase family. NMO class I subfamily.</text>
</comment>
<dbReference type="PANTHER" id="PTHR42747:SF3">
    <property type="entry name" value="NITRONATE MONOOXYGENASE-RELATED"/>
    <property type="match status" value="1"/>
</dbReference>
<protein>
    <recommendedName>
        <fullName evidence="8">Propionate 3-nitronate monooxygenase</fullName>
    </recommendedName>
</protein>
<keyword evidence="7" id="KW-0503">Monooxygenase</keyword>
<evidence type="ECO:0000256" key="4">
    <source>
        <dbReference type="ARBA" id="ARBA00022630"/>
    </source>
</evidence>
<comment type="caution">
    <text evidence="10">The sequence shown here is derived from an EMBL/GenBank/DDBJ whole genome shotgun (WGS) entry which is preliminary data.</text>
</comment>
<proteinExistence type="inferred from homology"/>
<dbReference type="GO" id="GO:0051213">
    <property type="term" value="F:dioxygenase activity"/>
    <property type="evidence" value="ECO:0007669"/>
    <property type="project" value="UniProtKB-KW"/>
</dbReference>
<keyword evidence="11" id="KW-1185">Reference proteome</keyword>
<keyword evidence="10" id="KW-0223">Dioxygenase</keyword>
<keyword evidence="6" id="KW-0560">Oxidoreductase</keyword>
<reference evidence="10 11" key="1">
    <citation type="submission" date="2021-03" db="EMBL/GenBank/DDBJ databases">
        <title>Sequencing the genomes of 1000 actinobacteria strains.</title>
        <authorList>
            <person name="Klenk H.-P."/>
        </authorList>
    </citation>
    <scope>NUCLEOTIDE SEQUENCE [LARGE SCALE GENOMIC DNA]</scope>
    <source>
        <strain evidence="10 11">DSM 14566</strain>
    </source>
</reference>
<evidence type="ECO:0000256" key="5">
    <source>
        <dbReference type="ARBA" id="ARBA00022643"/>
    </source>
</evidence>
<evidence type="ECO:0000256" key="9">
    <source>
        <dbReference type="ARBA" id="ARBA00049401"/>
    </source>
</evidence>
<comment type="catalytic activity">
    <reaction evidence="9">
        <text>3 propionate 3-nitronate + 3 O2 + H2O = 3 3-oxopropanoate + 2 nitrate + nitrite + H2O2 + 3 H(+)</text>
        <dbReference type="Rhea" id="RHEA:57332"/>
        <dbReference type="ChEBI" id="CHEBI:15377"/>
        <dbReference type="ChEBI" id="CHEBI:15378"/>
        <dbReference type="ChEBI" id="CHEBI:15379"/>
        <dbReference type="ChEBI" id="CHEBI:16240"/>
        <dbReference type="ChEBI" id="CHEBI:16301"/>
        <dbReference type="ChEBI" id="CHEBI:17632"/>
        <dbReference type="ChEBI" id="CHEBI:33190"/>
        <dbReference type="ChEBI" id="CHEBI:136067"/>
    </reaction>
</comment>
<comment type="cofactor">
    <cofactor evidence="1">
        <name>FMN</name>
        <dbReference type="ChEBI" id="CHEBI:58210"/>
    </cofactor>
</comment>
<keyword evidence="5" id="KW-0288">FMN</keyword>
<dbReference type="PROSITE" id="PS00912">
    <property type="entry name" value="DHODEHASE_2"/>
    <property type="match status" value="1"/>
</dbReference>
<dbReference type="InterPro" id="IPR004136">
    <property type="entry name" value="NMO"/>
</dbReference>